<proteinExistence type="predicted"/>
<feature type="compositionally biased region" description="Basic and acidic residues" evidence="1">
    <location>
        <begin position="97"/>
        <end position="112"/>
    </location>
</feature>
<sequence length="138" mass="14752">MRRASKRRDAIMGKVQKQQPSLSRSGTGACLGDAQPTVEGLRPPPRGQRAWSGITPSPMTRVPERQAPTPGTSGSVCPTVLPPATRIRLPGAGGSGGDRHTPPDAHIKEVVRKMISQAQKVSPRESPERKRPGLARRA</sequence>
<keyword evidence="3" id="KW-1185">Reference proteome</keyword>
<dbReference type="Proteomes" id="UP000437017">
    <property type="component" value="Unassembled WGS sequence"/>
</dbReference>
<feature type="region of interest" description="Disordered" evidence="1">
    <location>
        <begin position="1"/>
        <end position="138"/>
    </location>
</feature>
<feature type="compositionally biased region" description="Polar residues" evidence="1">
    <location>
        <begin position="16"/>
        <end position="26"/>
    </location>
</feature>
<accession>A0A6A1PYZ6</accession>
<protein>
    <submittedName>
        <fullName evidence="2">Uncharacterized protein</fullName>
    </submittedName>
</protein>
<feature type="compositionally biased region" description="Basic and acidic residues" evidence="1">
    <location>
        <begin position="122"/>
        <end position="131"/>
    </location>
</feature>
<comment type="caution">
    <text evidence="2">The sequence shown here is derived from an EMBL/GenBank/DDBJ whole genome shotgun (WGS) entry which is preliminary data.</text>
</comment>
<reference evidence="2 3" key="1">
    <citation type="journal article" date="2019" name="PLoS ONE">
        <title>Genomic analyses reveal an absence of contemporary introgressive admixture between fin whales and blue whales, despite known hybrids.</title>
        <authorList>
            <person name="Westbury M.V."/>
            <person name="Petersen B."/>
            <person name="Lorenzen E.D."/>
        </authorList>
    </citation>
    <scope>NUCLEOTIDE SEQUENCE [LARGE SCALE GENOMIC DNA]</scope>
    <source>
        <strain evidence="2">FinWhale-01</strain>
    </source>
</reference>
<evidence type="ECO:0000256" key="1">
    <source>
        <dbReference type="SAM" id="MobiDB-lite"/>
    </source>
</evidence>
<evidence type="ECO:0000313" key="3">
    <source>
        <dbReference type="Proteomes" id="UP000437017"/>
    </source>
</evidence>
<dbReference type="AlphaFoldDB" id="A0A6A1PYZ6"/>
<gene>
    <name evidence="2" type="ORF">E2I00_011495</name>
</gene>
<dbReference type="EMBL" id="SGJD01001257">
    <property type="protein sequence ID" value="KAB0401152.1"/>
    <property type="molecule type" value="Genomic_DNA"/>
</dbReference>
<organism evidence="2 3">
    <name type="scientific">Balaenoptera physalus</name>
    <name type="common">Fin whale</name>
    <name type="synonym">Balaena physalus</name>
    <dbReference type="NCBI Taxonomy" id="9770"/>
    <lineage>
        <taxon>Eukaryota</taxon>
        <taxon>Metazoa</taxon>
        <taxon>Chordata</taxon>
        <taxon>Craniata</taxon>
        <taxon>Vertebrata</taxon>
        <taxon>Euteleostomi</taxon>
        <taxon>Mammalia</taxon>
        <taxon>Eutheria</taxon>
        <taxon>Laurasiatheria</taxon>
        <taxon>Artiodactyla</taxon>
        <taxon>Whippomorpha</taxon>
        <taxon>Cetacea</taxon>
        <taxon>Mysticeti</taxon>
        <taxon>Balaenopteridae</taxon>
        <taxon>Balaenoptera</taxon>
    </lineage>
</organism>
<name>A0A6A1PYZ6_BALPH</name>
<evidence type="ECO:0000313" key="2">
    <source>
        <dbReference type="EMBL" id="KAB0401152.1"/>
    </source>
</evidence>